<dbReference type="Pfam" id="PF00697">
    <property type="entry name" value="PRAI"/>
    <property type="match status" value="1"/>
</dbReference>
<evidence type="ECO:0000256" key="9">
    <source>
        <dbReference type="HAMAP-Rule" id="MF_00135"/>
    </source>
</evidence>
<dbReference type="OrthoDB" id="9786954at2"/>
<dbReference type="PANTHER" id="PTHR42894:SF1">
    <property type="entry name" value="N-(5'-PHOSPHORIBOSYL)ANTHRANILATE ISOMERASE"/>
    <property type="match status" value="1"/>
</dbReference>
<dbReference type="InterPro" id="IPR011060">
    <property type="entry name" value="RibuloseP-bd_barrel"/>
</dbReference>
<dbReference type="InterPro" id="IPR001240">
    <property type="entry name" value="PRAI_dom"/>
</dbReference>
<dbReference type="STRING" id="1844972.A7K91_04340"/>
<dbReference type="EMBL" id="LYPA01000064">
    <property type="protein sequence ID" value="OBR64820.1"/>
    <property type="molecule type" value="Genomic_DNA"/>
</dbReference>
<proteinExistence type="inferred from homology"/>
<keyword evidence="12" id="KW-1185">Reference proteome</keyword>
<dbReference type="UniPathway" id="UPA00035">
    <property type="reaction ID" value="UER00042"/>
</dbReference>
<evidence type="ECO:0000256" key="2">
    <source>
        <dbReference type="ARBA" id="ARBA00004664"/>
    </source>
</evidence>
<dbReference type="InterPro" id="IPR013785">
    <property type="entry name" value="Aldolase_TIM"/>
</dbReference>
<dbReference type="RefSeq" id="WP_068683893.1">
    <property type="nucleotide sequence ID" value="NZ_LYPA01000064.1"/>
</dbReference>
<dbReference type="InterPro" id="IPR044643">
    <property type="entry name" value="TrpF_fam"/>
</dbReference>
<gene>
    <name evidence="9" type="primary">trpF</name>
    <name evidence="11" type="ORF">A7K91_04340</name>
</gene>
<organism evidence="11 12">
    <name type="scientific">Paenibacillus oryzae</name>
    <dbReference type="NCBI Taxonomy" id="1844972"/>
    <lineage>
        <taxon>Bacteria</taxon>
        <taxon>Bacillati</taxon>
        <taxon>Bacillota</taxon>
        <taxon>Bacilli</taxon>
        <taxon>Bacillales</taxon>
        <taxon>Paenibacillaceae</taxon>
        <taxon>Paenibacillus</taxon>
    </lineage>
</organism>
<comment type="caution">
    <text evidence="11">The sequence shown here is derived from an EMBL/GenBank/DDBJ whole genome shotgun (WGS) entry which is preliminary data.</text>
</comment>
<comment type="pathway">
    <text evidence="2 9">Amino-acid biosynthesis; L-tryptophan biosynthesis; L-tryptophan from chorismate: step 3/5.</text>
</comment>
<dbReference type="HAMAP" id="MF_00135">
    <property type="entry name" value="PRAI"/>
    <property type="match status" value="1"/>
</dbReference>
<evidence type="ECO:0000256" key="3">
    <source>
        <dbReference type="ARBA" id="ARBA00012572"/>
    </source>
</evidence>
<dbReference type="Gene3D" id="3.20.20.70">
    <property type="entry name" value="Aldolase class I"/>
    <property type="match status" value="1"/>
</dbReference>
<dbReference type="EC" id="5.3.1.24" evidence="3 9"/>
<comment type="catalytic activity">
    <reaction evidence="1 9">
        <text>N-(5-phospho-beta-D-ribosyl)anthranilate = 1-(2-carboxyphenylamino)-1-deoxy-D-ribulose 5-phosphate</text>
        <dbReference type="Rhea" id="RHEA:21540"/>
        <dbReference type="ChEBI" id="CHEBI:18277"/>
        <dbReference type="ChEBI" id="CHEBI:58613"/>
        <dbReference type="EC" id="5.3.1.24"/>
    </reaction>
</comment>
<evidence type="ECO:0000256" key="5">
    <source>
        <dbReference type="ARBA" id="ARBA00022605"/>
    </source>
</evidence>
<evidence type="ECO:0000259" key="10">
    <source>
        <dbReference type="Pfam" id="PF00697"/>
    </source>
</evidence>
<dbReference type="CDD" id="cd00405">
    <property type="entry name" value="PRAI"/>
    <property type="match status" value="1"/>
</dbReference>
<comment type="similarity">
    <text evidence="9">Belongs to the TrpF family.</text>
</comment>
<sequence>MTSRETRIKICGLRDEGIIAEMDGLPIHEIGFVFAPSKRRVSAAQAAALIRSVHEISGAGGVSPRTVGVFVNAAPPELDGILDIAPLDVVQLHGDESPDYCRELKSRHPDVLIWRVISVKETASGDEAARSDAEAKLRPYGGIIDACLIDAPGGGTGHPFNWAVIEAYKAAAQEAGVPLYVAGGLREENVQELLLNHNPDGVDVSSGVESDGVKDIHKIRAFVRKVIQS</sequence>
<dbReference type="PANTHER" id="PTHR42894">
    <property type="entry name" value="N-(5'-PHOSPHORIBOSYL)ANTHRANILATE ISOMERASE"/>
    <property type="match status" value="1"/>
</dbReference>
<feature type="domain" description="N-(5'phosphoribosyl) anthranilate isomerase (PRAI)" evidence="10">
    <location>
        <begin position="9"/>
        <end position="224"/>
    </location>
</feature>
<name>A0A1A5YHD8_9BACL</name>
<evidence type="ECO:0000256" key="7">
    <source>
        <dbReference type="ARBA" id="ARBA00023141"/>
    </source>
</evidence>
<dbReference type="GO" id="GO:0000162">
    <property type="term" value="P:L-tryptophan biosynthetic process"/>
    <property type="evidence" value="ECO:0007669"/>
    <property type="project" value="UniProtKB-UniRule"/>
</dbReference>
<dbReference type="AlphaFoldDB" id="A0A1A5YHD8"/>
<evidence type="ECO:0000313" key="11">
    <source>
        <dbReference type="EMBL" id="OBR64820.1"/>
    </source>
</evidence>
<protein>
    <recommendedName>
        <fullName evidence="4 9">N-(5'-phosphoribosyl)anthranilate isomerase</fullName>
        <shortName evidence="9">PRAI</shortName>
        <ecNumber evidence="3 9">5.3.1.24</ecNumber>
    </recommendedName>
</protein>
<keyword evidence="8 9" id="KW-0413">Isomerase</keyword>
<dbReference type="SUPFAM" id="SSF51366">
    <property type="entry name" value="Ribulose-phoshate binding barrel"/>
    <property type="match status" value="1"/>
</dbReference>
<keyword evidence="7 9" id="KW-0057">Aromatic amino acid biosynthesis</keyword>
<dbReference type="GO" id="GO:0004640">
    <property type="term" value="F:phosphoribosylanthranilate isomerase activity"/>
    <property type="evidence" value="ECO:0007669"/>
    <property type="project" value="UniProtKB-UniRule"/>
</dbReference>
<evidence type="ECO:0000313" key="12">
    <source>
        <dbReference type="Proteomes" id="UP000092024"/>
    </source>
</evidence>
<dbReference type="Proteomes" id="UP000092024">
    <property type="component" value="Unassembled WGS sequence"/>
</dbReference>
<evidence type="ECO:0000256" key="6">
    <source>
        <dbReference type="ARBA" id="ARBA00022822"/>
    </source>
</evidence>
<keyword evidence="5 9" id="KW-0028">Amino-acid biosynthesis</keyword>
<reference evidence="11 12" key="1">
    <citation type="submission" date="2016-05" db="EMBL/GenBank/DDBJ databases">
        <title>Paenibacillus oryzae. sp. nov., isolated from the rice root.</title>
        <authorList>
            <person name="Zhang J."/>
            <person name="Zhang X."/>
        </authorList>
    </citation>
    <scope>NUCLEOTIDE SEQUENCE [LARGE SCALE GENOMIC DNA]</scope>
    <source>
        <strain evidence="11 12">1DrF-4</strain>
    </source>
</reference>
<evidence type="ECO:0000256" key="8">
    <source>
        <dbReference type="ARBA" id="ARBA00023235"/>
    </source>
</evidence>
<keyword evidence="6 9" id="KW-0822">Tryptophan biosynthesis</keyword>
<evidence type="ECO:0000256" key="4">
    <source>
        <dbReference type="ARBA" id="ARBA00022272"/>
    </source>
</evidence>
<evidence type="ECO:0000256" key="1">
    <source>
        <dbReference type="ARBA" id="ARBA00001164"/>
    </source>
</evidence>
<accession>A0A1A5YHD8</accession>